<gene>
    <name evidence="2" type="ORF">FNL38_11348</name>
</gene>
<dbReference type="EMBL" id="VNIQ01000013">
    <property type="protein sequence ID" value="TYQ00682.1"/>
    <property type="molecule type" value="Genomic_DNA"/>
</dbReference>
<protein>
    <submittedName>
        <fullName evidence="2">Uncharacterized protein</fullName>
    </submittedName>
</protein>
<organism evidence="2">
    <name type="scientific">Nocardia globerula</name>
    <dbReference type="NCBI Taxonomy" id="1818"/>
    <lineage>
        <taxon>Bacteria</taxon>
        <taxon>Bacillati</taxon>
        <taxon>Actinomycetota</taxon>
        <taxon>Actinomycetes</taxon>
        <taxon>Mycobacteriales</taxon>
        <taxon>Nocardiaceae</taxon>
        <taxon>Nocardia</taxon>
    </lineage>
</organism>
<name>A0A652YHL2_NOCGL</name>
<evidence type="ECO:0000313" key="2">
    <source>
        <dbReference type="EMBL" id="TYQ00682.1"/>
    </source>
</evidence>
<feature type="region of interest" description="Disordered" evidence="1">
    <location>
        <begin position="1"/>
        <end position="23"/>
    </location>
</feature>
<dbReference type="AlphaFoldDB" id="A0A652YHL2"/>
<comment type="caution">
    <text evidence="2">The sequence shown here is derived from an EMBL/GenBank/DDBJ whole genome shotgun (WGS) entry which is preliminary data.</text>
</comment>
<reference evidence="2" key="1">
    <citation type="submission" date="2019-07" db="EMBL/GenBank/DDBJ databases">
        <title>Genomic Encyclopedia of Type Strains, Phase IV (KMG-IV): sequencing the most valuable type-strain genomes for metagenomic binning, comparative biology and taxonomic classification.</title>
        <authorList>
            <person name="Goeker M."/>
        </authorList>
    </citation>
    <scope>NUCLEOTIDE SEQUENCE</scope>
    <source>
        <strain evidence="2">DSM 44596</strain>
    </source>
</reference>
<sequence length="42" mass="4564">MKVLVEQSVNSQGDVPTGAARPDGLWGTFVDAANRSRRVQHL</sequence>
<proteinExistence type="predicted"/>
<evidence type="ECO:0000256" key="1">
    <source>
        <dbReference type="SAM" id="MobiDB-lite"/>
    </source>
</evidence>
<accession>A0A652YHL2</accession>